<reference evidence="1" key="1">
    <citation type="submission" date="2020-10" db="EMBL/GenBank/DDBJ databases">
        <title>High-Quality Genome Resource of Clonostachys rosea strain S41 by Oxford Nanopore Long-Read Sequencing.</title>
        <authorList>
            <person name="Wang H."/>
        </authorList>
    </citation>
    <scope>NUCLEOTIDE SEQUENCE</scope>
    <source>
        <strain evidence="1">S41</strain>
    </source>
</reference>
<protein>
    <recommendedName>
        <fullName evidence="3">Fungal STAND N-terminal Goodbye domain-containing protein</fullName>
    </recommendedName>
</protein>
<dbReference type="PANTHER" id="PTHR40619:SF3">
    <property type="entry name" value="FUNGAL STAND N-TERMINAL GOODBYE DOMAIN-CONTAINING PROTEIN"/>
    <property type="match status" value="1"/>
</dbReference>
<dbReference type="Proteomes" id="UP000616885">
    <property type="component" value="Unassembled WGS sequence"/>
</dbReference>
<evidence type="ECO:0008006" key="3">
    <source>
        <dbReference type="Google" id="ProtNLM"/>
    </source>
</evidence>
<gene>
    <name evidence="1" type="ORF">IM811_006593</name>
</gene>
<evidence type="ECO:0000313" key="2">
    <source>
        <dbReference type="Proteomes" id="UP000616885"/>
    </source>
</evidence>
<name>A0A8H7N0R2_BIOOC</name>
<proteinExistence type="predicted"/>
<comment type="caution">
    <text evidence="1">The sequence shown here is derived from an EMBL/GenBank/DDBJ whole genome shotgun (WGS) entry which is preliminary data.</text>
</comment>
<sequence length="638" mass="71094">MMTDADGEDYLASRMEHPSTHTAAFIENQVRVAGEPAPIFISRLNRVDSLEVAKTQQKISDELWKESNEEKTALLALMDQVRAKLDKSNPVTAHISRLDARTCSWDQVLQEAEILASRWSSSPKRASKMLHLDRLGRNSEAFQAWIGLLPVGDFGSSICGVFTIALNAAGQYVKVEDAIIDALAQIPEAVSDTRRYIKLYAETKDHRLEERTFDLYLSILKALNHIMRFFAERSVNKFAGSLFKQHSYQKELFSSIDNIKAQVSRVKEESEHCMQRRVADMQKSIVNTDQNATKSLQLLQALYNQLILQEPRSSFDQVGDNMISLGRKLSGATASYNKKQLDSLLTALQYDDAAVSRDIQTCLRNGYASDEAFQAKSAMLIGSPELKNFIVSNANLGTLLINGNEDMSTTEGASPVSLVSARIAIASESTPQTLCLSFFCTEHRPYGGPPGPPAPAAMIASLTAQLLTKMVERSFRIDLSFCDDLEAEDLSGFNLKTLCVIFSELAKQIPEGTILICLIDGIDMYETGDFREDVDTVMRRMARQVSKRTNMIFKLIVTCTGRARAIQTHFASVINMEESVEPDDSSRWRIDNSDILGDLRDAEFDRYSGLKKGGRVVRCESETEAILRRALFQTGVGP</sequence>
<evidence type="ECO:0000313" key="1">
    <source>
        <dbReference type="EMBL" id="KAF9743502.1"/>
    </source>
</evidence>
<dbReference type="EMBL" id="JADCTT010000017">
    <property type="protein sequence ID" value="KAF9743502.1"/>
    <property type="molecule type" value="Genomic_DNA"/>
</dbReference>
<dbReference type="PANTHER" id="PTHR40619">
    <property type="entry name" value="FUNGAL STAND N-TERMINAL GOODBYE DOMAIN-CONTAINING PROTEIN"/>
    <property type="match status" value="1"/>
</dbReference>
<accession>A0A8H7N0R2</accession>
<organism evidence="1 2">
    <name type="scientific">Bionectria ochroleuca</name>
    <name type="common">Gliocladium roseum</name>
    <dbReference type="NCBI Taxonomy" id="29856"/>
    <lineage>
        <taxon>Eukaryota</taxon>
        <taxon>Fungi</taxon>
        <taxon>Dikarya</taxon>
        <taxon>Ascomycota</taxon>
        <taxon>Pezizomycotina</taxon>
        <taxon>Sordariomycetes</taxon>
        <taxon>Hypocreomycetidae</taxon>
        <taxon>Hypocreales</taxon>
        <taxon>Bionectriaceae</taxon>
        <taxon>Clonostachys</taxon>
    </lineage>
</organism>
<dbReference type="AlphaFoldDB" id="A0A8H7N0R2"/>